<comment type="subunit">
    <text evidence="15">Monomer.</text>
</comment>
<dbReference type="GO" id="GO:0042276">
    <property type="term" value="P:error-prone translesion synthesis"/>
    <property type="evidence" value="ECO:0007669"/>
    <property type="project" value="TreeGrafter"/>
</dbReference>
<dbReference type="InterPro" id="IPR043502">
    <property type="entry name" value="DNA/RNA_pol_sf"/>
</dbReference>
<dbReference type="InterPro" id="IPR017961">
    <property type="entry name" value="DNA_pol_Y-fam_little_finger"/>
</dbReference>
<evidence type="ECO:0000259" key="16">
    <source>
        <dbReference type="PROSITE" id="PS50173"/>
    </source>
</evidence>
<dbReference type="GO" id="GO:0006261">
    <property type="term" value="P:DNA-templated DNA replication"/>
    <property type="evidence" value="ECO:0007669"/>
    <property type="project" value="UniProtKB-UniRule"/>
</dbReference>
<dbReference type="RefSeq" id="WP_027706091.1">
    <property type="nucleotide sequence ID" value="NZ_AP018933.1"/>
</dbReference>
<keyword evidence="18" id="KW-1185">Reference proteome</keyword>
<proteinExistence type="inferred from homology"/>
<dbReference type="InterPro" id="IPR001126">
    <property type="entry name" value="UmuC"/>
</dbReference>
<evidence type="ECO:0000256" key="1">
    <source>
        <dbReference type="ARBA" id="ARBA00004496"/>
    </source>
</evidence>
<evidence type="ECO:0000256" key="5">
    <source>
        <dbReference type="ARBA" id="ARBA00022679"/>
    </source>
</evidence>
<dbReference type="EC" id="2.7.7.7" evidence="15"/>
<dbReference type="SUPFAM" id="SSF56672">
    <property type="entry name" value="DNA/RNA polymerases"/>
    <property type="match status" value="1"/>
</dbReference>
<dbReference type="GO" id="GO:0005829">
    <property type="term" value="C:cytosol"/>
    <property type="evidence" value="ECO:0007669"/>
    <property type="project" value="TreeGrafter"/>
</dbReference>
<organism evidence="17 18">
    <name type="scientific">Zymobacter palmae</name>
    <dbReference type="NCBI Taxonomy" id="33074"/>
    <lineage>
        <taxon>Bacteria</taxon>
        <taxon>Pseudomonadati</taxon>
        <taxon>Pseudomonadota</taxon>
        <taxon>Gammaproteobacteria</taxon>
        <taxon>Oceanospirillales</taxon>
        <taxon>Halomonadaceae</taxon>
        <taxon>Zymobacter group</taxon>
        <taxon>Zymobacter</taxon>
    </lineage>
</organism>
<protein>
    <recommendedName>
        <fullName evidence="15">DNA polymerase IV</fullName>
        <shortName evidence="15">Pol IV</shortName>
        <ecNumber evidence="15">2.7.7.7</ecNumber>
    </recommendedName>
</protein>
<evidence type="ECO:0000256" key="10">
    <source>
        <dbReference type="ARBA" id="ARBA00022842"/>
    </source>
</evidence>
<dbReference type="GO" id="GO:0009432">
    <property type="term" value="P:SOS response"/>
    <property type="evidence" value="ECO:0007669"/>
    <property type="project" value="TreeGrafter"/>
</dbReference>
<dbReference type="GO" id="GO:0000287">
    <property type="term" value="F:magnesium ion binding"/>
    <property type="evidence" value="ECO:0007669"/>
    <property type="project" value="UniProtKB-UniRule"/>
</dbReference>
<reference evidence="17 18" key="1">
    <citation type="submission" date="2018-09" db="EMBL/GenBank/DDBJ databases">
        <title>Zymobacter palmae IAM14233 (=T109) whole genome analysis.</title>
        <authorList>
            <person name="Yanase H."/>
        </authorList>
    </citation>
    <scope>NUCLEOTIDE SEQUENCE [LARGE SCALE GENOMIC DNA]</scope>
    <source>
        <strain evidence="17 18">IAM14233</strain>
    </source>
</reference>
<dbReference type="Gene3D" id="1.10.150.20">
    <property type="entry name" value="5' to 3' exonuclease, C-terminal subdomain"/>
    <property type="match status" value="1"/>
</dbReference>
<dbReference type="InterPro" id="IPR053848">
    <property type="entry name" value="IMS_HHH_1"/>
</dbReference>
<dbReference type="SUPFAM" id="SSF100879">
    <property type="entry name" value="Lesion bypass DNA polymerase (Y-family), little finger domain"/>
    <property type="match status" value="1"/>
</dbReference>
<dbReference type="KEGG" id="zpl:ZBT109_1000"/>
<keyword evidence="11 15" id="KW-0239">DNA-directed DNA polymerase</keyword>
<dbReference type="GO" id="GO:0003684">
    <property type="term" value="F:damaged DNA binding"/>
    <property type="evidence" value="ECO:0007669"/>
    <property type="project" value="InterPro"/>
</dbReference>
<dbReference type="InterPro" id="IPR043128">
    <property type="entry name" value="Rev_trsase/Diguanyl_cyclase"/>
</dbReference>
<feature type="binding site" evidence="15">
    <location>
        <position position="103"/>
    </location>
    <ligand>
        <name>Mg(2+)</name>
        <dbReference type="ChEBI" id="CHEBI:18420"/>
    </ligand>
</feature>
<dbReference type="PANTHER" id="PTHR11076:SF33">
    <property type="entry name" value="DNA POLYMERASE KAPPA"/>
    <property type="match status" value="1"/>
</dbReference>
<dbReference type="Gene3D" id="3.30.70.270">
    <property type="match status" value="1"/>
</dbReference>
<gene>
    <name evidence="15" type="primary">dinB</name>
    <name evidence="17" type="ORF">ZBT109_1000</name>
</gene>
<feature type="domain" description="UmuC" evidence="16">
    <location>
        <begin position="4"/>
        <end position="185"/>
    </location>
</feature>
<feature type="site" description="Substrate discrimination" evidence="15">
    <location>
        <position position="13"/>
    </location>
</feature>
<evidence type="ECO:0000256" key="9">
    <source>
        <dbReference type="ARBA" id="ARBA00022763"/>
    </source>
</evidence>
<keyword evidence="3 15" id="KW-0515">Mutator protein</keyword>
<evidence type="ECO:0000256" key="7">
    <source>
        <dbReference type="ARBA" id="ARBA00022705"/>
    </source>
</evidence>
<evidence type="ECO:0000256" key="14">
    <source>
        <dbReference type="ARBA" id="ARBA00049244"/>
    </source>
</evidence>
<dbReference type="Pfam" id="PF11799">
    <property type="entry name" value="IMS_C"/>
    <property type="match status" value="1"/>
</dbReference>
<dbReference type="EMBL" id="AP018933">
    <property type="protein sequence ID" value="BBG29767.1"/>
    <property type="molecule type" value="Genomic_DNA"/>
</dbReference>
<dbReference type="InterPro" id="IPR050116">
    <property type="entry name" value="DNA_polymerase-Y"/>
</dbReference>
<comment type="cofactor">
    <cofactor evidence="15">
        <name>Mg(2+)</name>
        <dbReference type="ChEBI" id="CHEBI:18420"/>
    </cofactor>
    <text evidence="15">Binds 2 magnesium ions per subunit.</text>
</comment>
<accession>A0A348HDR5</accession>
<keyword evidence="5 15" id="KW-0808">Transferase</keyword>
<dbReference type="InterPro" id="IPR036775">
    <property type="entry name" value="DNA_pol_Y-fam_lit_finger_sf"/>
</dbReference>
<keyword evidence="8 15" id="KW-0479">Metal-binding</keyword>
<sequence length="352" mass="40006">MRKILHVDCDCFYAAVEMRDNPSLANVPIAIGGQADQRGVIATSNYVARRYGVRSAMPTAHALRLCPQLKVIRPDFPRYRAVSRQIQAIFHELTDIVEPLSLDEAYLDISDVERFKGSGTWMAQWLKHTIKARTGITVSVGVAPNRFLAKIASDWRKPDGLFVLTPSECDDFIAALDVRYLPGVGPSTRGRLEDMGITTCLQLRDVPLSILLDRFGRFGQRLYELARGVDERPVESVHVRKSISVETTYPQDIIGQDDCWQALQLLITRLQERVAHHGSPRLRKLFVKIRFDDFTHTTMETLDHQMTDSRFRELFEQAWQRRSRPVRLLGVGVRLAEQDDPHQLSLFPTGGA</sequence>
<keyword evidence="6 15" id="KW-0548">Nucleotidyltransferase</keyword>
<evidence type="ECO:0000256" key="3">
    <source>
        <dbReference type="ARBA" id="ARBA00022457"/>
    </source>
</evidence>
<keyword evidence="7 15" id="KW-0235">DNA replication</keyword>
<dbReference type="Pfam" id="PF00817">
    <property type="entry name" value="IMS"/>
    <property type="match status" value="1"/>
</dbReference>
<name>A0A348HDR5_9GAMM</name>
<dbReference type="InterPro" id="IPR022880">
    <property type="entry name" value="DNApol_IV"/>
</dbReference>
<comment type="catalytic activity">
    <reaction evidence="14 15">
        <text>DNA(n) + a 2'-deoxyribonucleoside 5'-triphosphate = DNA(n+1) + diphosphate</text>
        <dbReference type="Rhea" id="RHEA:22508"/>
        <dbReference type="Rhea" id="RHEA-COMP:17339"/>
        <dbReference type="Rhea" id="RHEA-COMP:17340"/>
        <dbReference type="ChEBI" id="CHEBI:33019"/>
        <dbReference type="ChEBI" id="CHEBI:61560"/>
        <dbReference type="ChEBI" id="CHEBI:173112"/>
        <dbReference type="EC" id="2.7.7.7"/>
    </reaction>
</comment>
<dbReference type="GO" id="GO:0003887">
    <property type="term" value="F:DNA-directed DNA polymerase activity"/>
    <property type="evidence" value="ECO:0007669"/>
    <property type="project" value="UniProtKB-UniRule"/>
</dbReference>
<dbReference type="Gene3D" id="3.40.1170.60">
    <property type="match status" value="1"/>
</dbReference>
<evidence type="ECO:0000256" key="13">
    <source>
        <dbReference type="ARBA" id="ARBA00023204"/>
    </source>
</evidence>
<feature type="binding site" evidence="15">
    <location>
        <position position="8"/>
    </location>
    <ligand>
        <name>Mg(2+)</name>
        <dbReference type="ChEBI" id="CHEBI:18420"/>
    </ligand>
</feature>
<dbReference type="HAMAP" id="MF_01113">
    <property type="entry name" value="DNApol_IV"/>
    <property type="match status" value="1"/>
</dbReference>
<dbReference type="Proteomes" id="UP000267342">
    <property type="component" value="Chromosome"/>
</dbReference>
<dbReference type="PROSITE" id="PS50173">
    <property type="entry name" value="UMUC"/>
    <property type="match status" value="1"/>
</dbReference>
<evidence type="ECO:0000256" key="2">
    <source>
        <dbReference type="ARBA" id="ARBA00010945"/>
    </source>
</evidence>
<feature type="active site" evidence="15">
    <location>
        <position position="104"/>
    </location>
</feature>
<comment type="function">
    <text evidence="15">Poorly processive, error-prone DNA polymerase involved in untargeted mutagenesis. Copies undamaged DNA at stalled replication forks, which arise in vivo from mismatched or misaligned primer ends. These misaligned primers can be extended by PolIV. Exhibits no 3'-5' exonuclease (proofreading) activity. May be involved in translesional synthesis, in conjunction with the beta clamp from PolIII.</text>
</comment>
<dbReference type="Pfam" id="PF21999">
    <property type="entry name" value="IMS_HHH_1"/>
    <property type="match status" value="1"/>
</dbReference>
<dbReference type="PANTHER" id="PTHR11076">
    <property type="entry name" value="DNA REPAIR POLYMERASE UMUC / TRANSFERASE FAMILY MEMBER"/>
    <property type="match status" value="1"/>
</dbReference>
<evidence type="ECO:0000256" key="4">
    <source>
        <dbReference type="ARBA" id="ARBA00022490"/>
    </source>
</evidence>
<keyword evidence="12 15" id="KW-0238">DNA-binding</keyword>
<dbReference type="GO" id="GO:0006281">
    <property type="term" value="P:DNA repair"/>
    <property type="evidence" value="ECO:0007669"/>
    <property type="project" value="UniProtKB-UniRule"/>
</dbReference>
<dbReference type="FunFam" id="3.40.1170.60:FF:000001">
    <property type="entry name" value="DNA polymerase IV"/>
    <property type="match status" value="1"/>
</dbReference>
<comment type="similarity">
    <text evidence="2 15">Belongs to the DNA polymerase type-Y family.</text>
</comment>
<evidence type="ECO:0000256" key="8">
    <source>
        <dbReference type="ARBA" id="ARBA00022723"/>
    </source>
</evidence>
<dbReference type="STRING" id="1123510.GCA_000620025_01031"/>
<evidence type="ECO:0000256" key="15">
    <source>
        <dbReference type="HAMAP-Rule" id="MF_01113"/>
    </source>
</evidence>
<evidence type="ECO:0000256" key="12">
    <source>
        <dbReference type="ARBA" id="ARBA00023125"/>
    </source>
</evidence>
<keyword evidence="4 15" id="KW-0963">Cytoplasm</keyword>
<dbReference type="AlphaFoldDB" id="A0A348HDR5"/>
<dbReference type="Gene3D" id="3.30.1490.100">
    <property type="entry name" value="DNA polymerase, Y-family, little finger domain"/>
    <property type="match status" value="1"/>
</dbReference>
<comment type="subcellular location">
    <subcellularLocation>
        <location evidence="1 15">Cytoplasm</location>
    </subcellularLocation>
</comment>
<evidence type="ECO:0000256" key="6">
    <source>
        <dbReference type="ARBA" id="ARBA00022695"/>
    </source>
</evidence>
<evidence type="ECO:0000313" key="18">
    <source>
        <dbReference type="Proteomes" id="UP000267342"/>
    </source>
</evidence>
<dbReference type="NCBIfam" id="NF002677">
    <property type="entry name" value="PRK02406.1"/>
    <property type="match status" value="1"/>
</dbReference>
<dbReference type="OrthoDB" id="9808813at2"/>
<keyword evidence="9 15" id="KW-0227">DNA damage</keyword>
<keyword evidence="10 15" id="KW-0460">Magnesium</keyword>
<keyword evidence="13 15" id="KW-0234">DNA repair</keyword>
<evidence type="ECO:0000313" key="17">
    <source>
        <dbReference type="EMBL" id="BBG29767.1"/>
    </source>
</evidence>
<dbReference type="CDD" id="cd03586">
    <property type="entry name" value="PolY_Pol_IV_kappa"/>
    <property type="match status" value="1"/>
</dbReference>
<evidence type="ECO:0000256" key="11">
    <source>
        <dbReference type="ARBA" id="ARBA00022932"/>
    </source>
</evidence>